<dbReference type="PRINTS" id="PR01415">
    <property type="entry name" value="ANKYRIN"/>
</dbReference>
<dbReference type="SUPFAM" id="SSF47986">
    <property type="entry name" value="DEATH domain"/>
    <property type="match status" value="1"/>
</dbReference>
<evidence type="ECO:0000313" key="8">
    <source>
        <dbReference type="Proteomes" id="UP001291623"/>
    </source>
</evidence>
<dbReference type="Pfam" id="PF00531">
    <property type="entry name" value="Death"/>
    <property type="match status" value="1"/>
</dbReference>
<dbReference type="SMART" id="SM00409">
    <property type="entry name" value="IG"/>
    <property type="match status" value="1"/>
</dbReference>
<feature type="repeat" description="ANK" evidence="3">
    <location>
        <begin position="285"/>
        <end position="317"/>
    </location>
</feature>
<evidence type="ECO:0000256" key="3">
    <source>
        <dbReference type="PROSITE-ProRule" id="PRU00023"/>
    </source>
</evidence>
<keyword evidence="8" id="KW-1185">Reference proteome</keyword>
<dbReference type="GO" id="GO:0007165">
    <property type="term" value="P:signal transduction"/>
    <property type="evidence" value="ECO:0007669"/>
    <property type="project" value="InterPro"/>
</dbReference>
<evidence type="ECO:0000259" key="5">
    <source>
        <dbReference type="PROSITE" id="PS50017"/>
    </source>
</evidence>
<gene>
    <name evidence="7" type="ORF">RND71_043520</name>
</gene>
<dbReference type="InterPro" id="IPR013783">
    <property type="entry name" value="Ig-like_fold"/>
</dbReference>
<dbReference type="Gene3D" id="2.60.40.10">
    <property type="entry name" value="Immunoglobulins"/>
    <property type="match status" value="1"/>
</dbReference>
<sequence>MQGGVRKHLLLVDPEGIELDFQRLIIVKDIISLVYILKFFVLIGCYIHTGSKLEPPSRPSFNWDDSQYKPYFDEVLPRNITSQLGKSAYLHCAIRELGDRTQDSENKDEFFTDKENDEKLIFDQDDNHLKEKVDRKIILSVLTIESVRLTDSGQYSCKPSYADFANVTVQVFKDVAAWYGHVQAIEKLIAWGSSPQAIDKKGQSILHCASKNDHFDEGRTALHIAASLGYTSVCEVLLSASTNSPLKIREKKGNTALHLAVMGNHHKTVQVLIQHGASVNSMNSRQQTPLHIAAEMGFSESAQALLIQGADFTISEKASGRTALYIAARGSFPAIVDMLIKADRSRQSRSYSIYSELSQKCSLERNISLDSTDTHKTYLTSESGEVTPNNLQHQLSRQQSEFSQFDLEAFNPLETIPSKIGHQNSINLNKKQIHNNNTKEMRDLLSLIAKHYLDVSDWKKLAKLWHFSEEHIQAIEHQYTGKTSFKEHGHRMMSIWLHGLPPQQNALKELLNSLKLIERKDIADRIRKKMADGDFTNSSTIKDGISKTILGTKITNLMSEELSEGLRFGQGVVQIVASVVDLNTANIMDSKKEICNVKFKEKNFDACLAKLEKKQSMIKSKHNPFKLKSFVD</sequence>
<evidence type="ECO:0000256" key="1">
    <source>
        <dbReference type="ARBA" id="ARBA00022737"/>
    </source>
</evidence>
<keyword evidence="4" id="KW-0472">Membrane</keyword>
<proteinExistence type="predicted"/>
<dbReference type="InterPro" id="IPR051631">
    <property type="entry name" value="Ankyrin-KH/SAM_domain"/>
</dbReference>
<keyword evidence="4" id="KW-1133">Transmembrane helix</keyword>
<keyword evidence="1" id="KW-0677">Repeat</keyword>
<dbReference type="Gene3D" id="1.25.40.20">
    <property type="entry name" value="Ankyrin repeat-containing domain"/>
    <property type="match status" value="3"/>
</dbReference>
<dbReference type="InterPro" id="IPR002110">
    <property type="entry name" value="Ankyrin_rpt"/>
</dbReference>
<feature type="repeat" description="ANK" evidence="3">
    <location>
        <begin position="217"/>
        <end position="243"/>
    </location>
</feature>
<dbReference type="GO" id="GO:0005737">
    <property type="term" value="C:cytoplasm"/>
    <property type="evidence" value="ECO:0007669"/>
    <property type="project" value="TreeGrafter"/>
</dbReference>
<dbReference type="Gene3D" id="1.10.533.10">
    <property type="entry name" value="Death Domain, Fas"/>
    <property type="match status" value="1"/>
</dbReference>
<name>A0AAE1QQQ5_9SOLA</name>
<evidence type="ECO:0000256" key="4">
    <source>
        <dbReference type="SAM" id="Phobius"/>
    </source>
</evidence>
<accession>A0AAE1QQQ5</accession>
<protein>
    <recommendedName>
        <fullName evidence="9">Ankyrin repeat and death domain-containing protein 1A</fullName>
    </recommendedName>
</protein>
<dbReference type="EMBL" id="JAVYJV010000072">
    <property type="protein sequence ID" value="KAK4336948.1"/>
    <property type="molecule type" value="Genomic_DNA"/>
</dbReference>
<organism evidence="7 8">
    <name type="scientific">Anisodus tanguticus</name>
    <dbReference type="NCBI Taxonomy" id="243964"/>
    <lineage>
        <taxon>Eukaryota</taxon>
        <taxon>Viridiplantae</taxon>
        <taxon>Streptophyta</taxon>
        <taxon>Embryophyta</taxon>
        <taxon>Tracheophyta</taxon>
        <taxon>Spermatophyta</taxon>
        <taxon>Magnoliopsida</taxon>
        <taxon>eudicotyledons</taxon>
        <taxon>Gunneridae</taxon>
        <taxon>Pentapetalae</taxon>
        <taxon>asterids</taxon>
        <taxon>lamiids</taxon>
        <taxon>Solanales</taxon>
        <taxon>Solanaceae</taxon>
        <taxon>Solanoideae</taxon>
        <taxon>Hyoscyameae</taxon>
        <taxon>Anisodus</taxon>
    </lineage>
</organism>
<dbReference type="InterPro" id="IPR000488">
    <property type="entry name" value="Death_dom"/>
</dbReference>
<dbReference type="GO" id="GO:0045087">
    <property type="term" value="P:innate immune response"/>
    <property type="evidence" value="ECO:0007669"/>
    <property type="project" value="TreeGrafter"/>
</dbReference>
<dbReference type="InterPro" id="IPR007110">
    <property type="entry name" value="Ig-like_dom"/>
</dbReference>
<keyword evidence="4" id="KW-0812">Transmembrane</keyword>
<evidence type="ECO:0000259" key="6">
    <source>
        <dbReference type="PROSITE" id="PS50835"/>
    </source>
</evidence>
<reference evidence="7" key="1">
    <citation type="submission" date="2023-12" db="EMBL/GenBank/DDBJ databases">
        <title>Genome assembly of Anisodus tanguticus.</title>
        <authorList>
            <person name="Wang Y.-J."/>
        </authorList>
    </citation>
    <scope>NUCLEOTIDE SEQUENCE</scope>
    <source>
        <strain evidence="7">KB-2021</strain>
        <tissue evidence="7">Leaf</tissue>
    </source>
</reference>
<dbReference type="PROSITE" id="PS50088">
    <property type="entry name" value="ANK_REPEAT"/>
    <property type="match status" value="3"/>
</dbReference>
<feature type="repeat" description="ANK" evidence="3">
    <location>
        <begin position="252"/>
        <end position="284"/>
    </location>
</feature>
<dbReference type="PROSITE" id="PS50297">
    <property type="entry name" value="ANK_REP_REGION"/>
    <property type="match status" value="3"/>
</dbReference>
<dbReference type="SMART" id="SM00248">
    <property type="entry name" value="ANK"/>
    <property type="match status" value="4"/>
</dbReference>
<dbReference type="InterPro" id="IPR003599">
    <property type="entry name" value="Ig_sub"/>
</dbReference>
<dbReference type="SUPFAM" id="SSF48726">
    <property type="entry name" value="Immunoglobulin"/>
    <property type="match status" value="1"/>
</dbReference>
<dbReference type="PANTHER" id="PTHR23206:SF7">
    <property type="entry name" value="PROTEIN KINASE DOMAIN-CONTAINING PROTEIN"/>
    <property type="match status" value="1"/>
</dbReference>
<evidence type="ECO:0000313" key="7">
    <source>
        <dbReference type="EMBL" id="KAK4336948.1"/>
    </source>
</evidence>
<dbReference type="PANTHER" id="PTHR23206">
    <property type="entry name" value="MASK PROTEIN"/>
    <property type="match status" value="1"/>
</dbReference>
<dbReference type="InterPro" id="IPR036770">
    <property type="entry name" value="Ankyrin_rpt-contain_sf"/>
</dbReference>
<dbReference type="Pfam" id="PF12796">
    <property type="entry name" value="Ank_2"/>
    <property type="match status" value="1"/>
</dbReference>
<dbReference type="SUPFAM" id="SSF48403">
    <property type="entry name" value="Ankyrin repeat"/>
    <property type="match status" value="1"/>
</dbReference>
<feature type="domain" description="Ig-like" evidence="6">
    <location>
        <begin position="70"/>
        <end position="168"/>
    </location>
</feature>
<dbReference type="PROSITE" id="PS50017">
    <property type="entry name" value="DEATH_DOMAIN"/>
    <property type="match status" value="1"/>
</dbReference>
<comment type="caution">
    <text evidence="7">The sequence shown here is derived from an EMBL/GenBank/DDBJ whole genome shotgun (WGS) entry which is preliminary data.</text>
</comment>
<dbReference type="Proteomes" id="UP001291623">
    <property type="component" value="Unassembled WGS sequence"/>
</dbReference>
<dbReference type="InterPro" id="IPR011029">
    <property type="entry name" value="DEATH-like_dom_sf"/>
</dbReference>
<feature type="domain" description="Death" evidence="5">
    <location>
        <begin position="457"/>
        <end position="530"/>
    </location>
</feature>
<dbReference type="PROSITE" id="PS50835">
    <property type="entry name" value="IG_LIKE"/>
    <property type="match status" value="1"/>
</dbReference>
<keyword evidence="2 3" id="KW-0040">ANK repeat</keyword>
<evidence type="ECO:0000256" key="2">
    <source>
        <dbReference type="ARBA" id="ARBA00023043"/>
    </source>
</evidence>
<evidence type="ECO:0008006" key="9">
    <source>
        <dbReference type="Google" id="ProtNLM"/>
    </source>
</evidence>
<dbReference type="InterPro" id="IPR036179">
    <property type="entry name" value="Ig-like_dom_sf"/>
</dbReference>
<dbReference type="CDD" id="cd01670">
    <property type="entry name" value="Death"/>
    <property type="match status" value="1"/>
</dbReference>
<dbReference type="AlphaFoldDB" id="A0AAE1QQQ5"/>
<feature type="transmembrane region" description="Helical" evidence="4">
    <location>
        <begin position="30"/>
        <end position="49"/>
    </location>
</feature>